<dbReference type="InterPro" id="IPR029044">
    <property type="entry name" value="Nucleotide-diphossugar_trans"/>
</dbReference>
<evidence type="ECO:0000313" key="8">
    <source>
        <dbReference type="Proteomes" id="UP000216444"/>
    </source>
</evidence>
<keyword evidence="4 7" id="KW-0808">Transferase</keyword>
<dbReference type="PANTHER" id="PTHR43179:SF12">
    <property type="entry name" value="GALACTOFURANOSYLTRANSFERASE GLFT2"/>
    <property type="match status" value="1"/>
</dbReference>
<dbReference type="PANTHER" id="PTHR43179">
    <property type="entry name" value="RHAMNOSYLTRANSFERASE WBBL"/>
    <property type="match status" value="1"/>
</dbReference>
<dbReference type="Pfam" id="PF17994">
    <property type="entry name" value="Glft2_N"/>
    <property type="match status" value="1"/>
</dbReference>
<evidence type="ECO:0000313" key="7">
    <source>
        <dbReference type="EMBL" id="OZG57505.1"/>
    </source>
</evidence>
<evidence type="ECO:0000256" key="4">
    <source>
        <dbReference type="ARBA" id="ARBA00022679"/>
    </source>
</evidence>
<dbReference type="Proteomes" id="UP000216444">
    <property type="component" value="Unassembled WGS sequence"/>
</dbReference>
<organism evidence="7 8">
    <name type="scientific">Bifidobacterium tissieri</name>
    <dbReference type="NCBI Taxonomy" id="1630162"/>
    <lineage>
        <taxon>Bacteria</taxon>
        <taxon>Bacillati</taxon>
        <taxon>Actinomycetota</taxon>
        <taxon>Actinomycetes</taxon>
        <taxon>Bifidobacteriales</taxon>
        <taxon>Bifidobacteriaceae</taxon>
        <taxon>Bifidobacterium</taxon>
    </lineage>
</organism>
<dbReference type="InterPro" id="IPR040492">
    <property type="entry name" value="GlfT2_N"/>
</dbReference>
<evidence type="ECO:0000256" key="2">
    <source>
        <dbReference type="ARBA" id="ARBA00006739"/>
    </source>
</evidence>
<dbReference type="Pfam" id="PF13641">
    <property type="entry name" value="Glyco_tranf_2_3"/>
    <property type="match status" value="1"/>
</dbReference>
<keyword evidence="8" id="KW-1185">Reference proteome</keyword>
<dbReference type="AlphaFoldDB" id="A0A261FER0"/>
<accession>A0A261FER0</accession>
<dbReference type="Gene3D" id="3.90.550.60">
    <property type="match status" value="1"/>
</dbReference>
<comment type="caution">
    <text evidence="7">The sequence shown here is derived from an EMBL/GenBank/DDBJ whole genome shotgun (WGS) entry which is preliminary data.</text>
</comment>
<evidence type="ECO:0000259" key="5">
    <source>
        <dbReference type="Pfam" id="PF17994"/>
    </source>
</evidence>
<dbReference type="Pfam" id="PF19320">
    <property type="entry name" value="GlfT2_domain3"/>
    <property type="match status" value="1"/>
</dbReference>
<sequence>MSSVKSDEQLRTWETVVRIVYPTRDADLTMPLYAIDWTPQHLSETMLDSRIDMKTLEFGQMNESKFQHLVRGSVAGSGAAGGVRTDSFTATSRDEIRVKAGHRTSLCTFFNAFPASYWRRWTRVDSVRFVATASGTGRVLLYRSNGRGLSFPVAAITVEGSGSTKVARNRTIAAEVPMTDLMDGGYFWFDAEASAANDLTITHAAWQVPQDRRVAEGNTTLSIAIATFNRPSYCLNQLVAMSEATELRKRLDTIYCTDQGTDLVKNQSGFPAVAAELGQQLTYIRQRNLGGSGGFSRGMYETVEAGKSTYCLLLDDDAISEPEAILRALQFSDYTVRPTLVGGGMLHLDNRTVLYSQGERVDWYRMWMTPSRGMGYNHDFSVEPLRDAPERHQRVDEDFNGWWMCMIPVTVLKKIGLSLPVFIKFDDIEYGLRAKRAGFPTVCLPGVAVWHQAWHGKDNARTWEEYFTNRNRWIAALLLKPEPSKRVIFENLYSDASLGLRFIYSAMALRHQALRDILRGPQYIVDCLPTKLGEMRELRGQFTDAQAKPSFDDFPEPERELVSPRYRPQGAKARREGGIRQIVRSLIPGLPGRRACVNDGDKPDVAITAQDTAWTWLAFAGIDSALVTTPDGNGVAWFKRDNARFRKSMWEGYRLASQLVRDWKRLSAEYRAYDLPSLKTWGRIFAVDKASESKGSKAE</sequence>
<comment type="pathway">
    <text evidence="1">Cell wall biogenesis; cell wall polysaccharide biosynthesis.</text>
</comment>
<dbReference type="RefSeq" id="WP_094663932.1">
    <property type="nucleotide sequence ID" value="NZ_MWWV01000008.1"/>
</dbReference>
<feature type="domain" description="Galactofuranosyltransferase-2 C-terminal" evidence="6">
    <location>
        <begin position="501"/>
        <end position="686"/>
    </location>
</feature>
<name>A0A261FER0_9BIFI</name>
<dbReference type="InterPro" id="IPR045699">
    <property type="entry name" value="GlfT2_C"/>
</dbReference>
<evidence type="ECO:0000256" key="3">
    <source>
        <dbReference type="ARBA" id="ARBA00022676"/>
    </source>
</evidence>
<evidence type="ECO:0000259" key="6">
    <source>
        <dbReference type="Pfam" id="PF19320"/>
    </source>
</evidence>
<feature type="domain" description="Galactofuranosyltransferase GlfT2 N-terminal" evidence="5">
    <location>
        <begin position="88"/>
        <end position="208"/>
    </location>
</feature>
<protein>
    <submittedName>
        <fullName evidence="7">Glycosyl transferase family 2</fullName>
    </submittedName>
</protein>
<proteinExistence type="inferred from homology"/>
<comment type="similarity">
    <text evidence="2">Belongs to the glycosyltransferase 2 family.</text>
</comment>
<dbReference type="GO" id="GO:0016757">
    <property type="term" value="F:glycosyltransferase activity"/>
    <property type="evidence" value="ECO:0007669"/>
    <property type="project" value="UniProtKB-KW"/>
</dbReference>
<keyword evidence="3" id="KW-0328">Glycosyltransferase</keyword>
<evidence type="ECO:0000256" key="1">
    <source>
        <dbReference type="ARBA" id="ARBA00004776"/>
    </source>
</evidence>
<reference evidence="7 8" key="1">
    <citation type="journal article" date="2017" name="BMC Genomics">
        <title>Comparative genomic and phylogenomic analyses of the Bifidobacteriaceae family.</title>
        <authorList>
            <person name="Lugli G.A."/>
            <person name="Milani C."/>
            <person name="Turroni F."/>
            <person name="Duranti S."/>
            <person name="Mancabelli L."/>
            <person name="Mangifesta M."/>
            <person name="Ferrario C."/>
            <person name="Modesto M."/>
            <person name="Mattarelli P."/>
            <person name="Jiri K."/>
            <person name="van Sinderen D."/>
            <person name="Ventura M."/>
        </authorList>
    </citation>
    <scope>NUCLEOTIDE SEQUENCE [LARGE SCALE GENOMIC DNA]</scope>
    <source>
        <strain evidence="7 8">DSM 100201</strain>
    </source>
</reference>
<gene>
    <name evidence="7" type="ORF">BTIS_1346</name>
</gene>
<dbReference type="EMBL" id="MWWV01000008">
    <property type="protein sequence ID" value="OZG57505.1"/>
    <property type="molecule type" value="Genomic_DNA"/>
</dbReference>
<dbReference type="SUPFAM" id="SSF53448">
    <property type="entry name" value="Nucleotide-diphospho-sugar transferases"/>
    <property type="match status" value="1"/>
</dbReference>